<dbReference type="PANTHER" id="PTHR30532">
    <property type="entry name" value="IRON III DICITRATE-BINDING PERIPLASMIC PROTEIN"/>
    <property type="match status" value="1"/>
</dbReference>
<dbReference type="InterPro" id="IPR002491">
    <property type="entry name" value="ABC_transptr_periplasmic_BD"/>
</dbReference>
<evidence type="ECO:0000313" key="7">
    <source>
        <dbReference type="EMBL" id="SDZ73296.1"/>
    </source>
</evidence>
<protein>
    <submittedName>
        <fullName evidence="7">Iron complex transport system substrate-binding protein</fullName>
    </submittedName>
</protein>
<dbReference type="PANTHER" id="PTHR30532:SF28">
    <property type="entry name" value="PETROBACTIN-BINDING PROTEIN YCLQ"/>
    <property type="match status" value="1"/>
</dbReference>
<evidence type="ECO:0000256" key="1">
    <source>
        <dbReference type="ARBA" id="ARBA00004196"/>
    </source>
</evidence>
<reference evidence="8" key="1">
    <citation type="submission" date="2016-10" db="EMBL/GenBank/DDBJ databases">
        <authorList>
            <person name="Varghese N."/>
            <person name="Submissions S."/>
        </authorList>
    </citation>
    <scope>NUCLEOTIDE SEQUENCE [LARGE SCALE GENOMIC DNA]</scope>
    <source>
        <strain evidence="8">KPR-1</strain>
    </source>
</reference>
<dbReference type="OrthoDB" id="63946at2"/>
<feature type="signal peptide" evidence="5">
    <location>
        <begin position="1"/>
        <end position="23"/>
    </location>
</feature>
<dbReference type="GO" id="GO:1901678">
    <property type="term" value="P:iron coordination entity transport"/>
    <property type="evidence" value="ECO:0007669"/>
    <property type="project" value="UniProtKB-ARBA"/>
</dbReference>
<dbReference type="AlphaFoldDB" id="A0A1H3VEV8"/>
<dbReference type="Pfam" id="PF01497">
    <property type="entry name" value="Peripla_BP_2"/>
    <property type="match status" value="1"/>
</dbReference>
<proteinExistence type="inferred from homology"/>
<dbReference type="RefSeq" id="WP_092560759.1">
    <property type="nucleotide sequence ID" value="NZ_FNQV01000001.1"/>
</dbReference>
<feature type="domain" description="Fe/B12 periplasmic-binding" evidence="6">
    <location>
        <begin position="64"/>
        <end position="335"/>
    </location>
</feature>
<dbReference type="Proteomes" id="UP000199288">
    <property type="component" value="Unassembled WGS sequence"/>
</dbReference>
<sequence length="336" mass="35431">MSLRRFKTIAAAAASGALALSLAACGGSGPTTATSTAPSGSASASTIEVESNLGKHSITAPPQNVVALDNRTFSLLDSWGVKVKAGAVKLMRPDLSYKKDGTTDIGNHREPNLELIVAAQPDVVISGQRFTQFNDEIKKLLPNAQVVDLSPRDGEDFAAELKRQVTEMGRIFAKEAEATKLVEDFDAAVARAKAAYDPGQKVLGVITSGGEINFAAPTQGRSVGPAFDVLGLTPALKVDGSSTNHEGDDVSVEAIADANPDWILVLDRDAAVAANNGETYKPANELLKSSAALQNVTAVKKDQIVYMPQYTYIDEGLTTYTEFFNAIADAMEKAKA</sequence>
<keyword evidence="4 5" id="KW-0732">Signal</keyword>
<dbReference type="InterPro" id="IPR051313">
    <property type="entry name" value="Bact_iron-sidero_bind"/>
</dbReference>
<name>A0A1H3VEV8_9ACTO</name>
<keyword evidence="8" id="KW-1185">Reference proteome</keyword>
<comment type="subcellular location">
    <subcellularLocation>
        <location evidence="1">Cell envelope</location>
    </subcellularLocation>
</comment>
<dbReference type="GO" id="GO:0030288">
    <property type="term" value="C:outer membrane-bounded periplasmic space"/>
    <property type="evidence" value="ECO:0007669"/>
    <property type="project" value="TreeGrafter"/>
</dbReference>
<gene>
    <name evidence="7" type="ORF">SAMN02910418_00014</name>
</gene>
<dbReference type="PROSITE" id="PS50983">
    <property type="entry name" value="FE_B12_PBP"/>
    <property type="match status" value="1"/>
</dbReference>
<evidence type="ECO:0000256" key="4">
    <source>
        <dbReference type="ARBA" id="ARBA00022729"/>
    </source>
</evidence>
<evidence type="ECO:0000256" key="2">
    <source>
        <dbReference type="ARBA" id="ARBA00008814"/>
    </source>
</evidence>
<keyword evidence="3" id="KW-0813">Transport</keyword>
<evidence type="ECO:0000256" key="3">
    <source>
        <dbReference type="ARBA" id="ARBA00022448"/>
    </source>
</evidence>
<dbReference type="PROSITE" id="PS51257">
    <property type="entry name" value="PROKAR_LIPOPROTEIN"/>
    <property type="match status" value="1"/>
</dbReference>
<dbReference type="Gene3D" id="3.40.50.1980">
    <property type="entry name" value="Nitrogenase molybdenum iron protein domain"/>
    <property type="match status" value="2"/>
</dbReference>
<dbReference type="EMBL" id="FNQV01000001">
    <property type="protein sequence ID" value="SDZ73296.1"/>
    <property type="molecule type" value="Genomic_DNA"/>
</dbReference>
<feature type="chain" id="PRO_5038478690" evidence="5">
    <location>
        <begin position="24"/>
        <end position="336"/>
    </location>
</feature>
<organism evidence="7 8">
    <name type="scientific">Bowdeniella nasicola</name>
    <dbReference type="NCBI Taxonomy" id="208480"/>
    <lineage>
        <taxon>Bacteria</taxon>
        <taxon>Bacillati</taxon>
        <taxon>Actinomycetota</taxon>
        <taxon>Actinomycetes</taxon>
        <taxon>Actinomycetales</taxon>
        <taxon>Actinomycetaceae</taxon>
        <taxon>Bowdeniella</taxon>
    </lineage>
</organism>
<comment type="similarity">
    <text evidence="2">Belongs to the bacterial solute-binding protein 8 family.</text>
</comment>
<dbReference type="SUPFAM" id="SSF53807">
    <property type="entry name" value="Helical backbone' metal receptor"/>
    <property type="match status" value="1"/>
</dbReference>
<evidence type="ECO:0000256" key="5">
    <source>
        <dbReference type="SAM" id="SignalP"/>
    </source>
</evidence>
<evidence type="ECO:0000313" key="8">
    <source>
        <dbReference type="Proteomes" id="UP000199288"/>
    </source>
</evidence>
<evidence type="ECO:0000259" key="6">
    <source>
        <dbReference type="PROSITE" id="PS50983"/>
    </source>
</evidence>
<accession>A0A1H3VEV8</accession>